<proteinExistence type="inferred from homology"/>
<reference evidence="6" key="1">
    <citation type="submission" date="2022-07" db="EMBL/GenBank/DDBJ databases">
        <title>Arcobacter roscoffensis sp. nov., a marine bacterium isolated from coastal seawater collected from Roscoff, France.</title>
        <authorList>
            <person name="Pascual J."/>
            <person name="Lepeaux C."/>
            <person name="Methner A."/>
            <person name="Overmann J."/>
        </authorList>
    </citation>
    <scope>NUCLEOTIDE SEQUENCE</scope>
    <source>
        <strain evidence="6">ARW1-2F2</strain>
    </source>
</reference>
<dbReference type="InterPro" id="IPR016131">
    <property type="entry name" value="Haemerythrin_Fe_BS"/>
</dbReference>
<dbReference type="SUPFAM" id="SSF47188">
    <property type="entry name" value="Hemerythrin-like"/>
    <property type="match status" value="2"/>
</dbReference>
<dbReference type="Pfam" id="PF01814">
    <property type="entry name" value="Hemerythrin"/>
    <property type="match status" value="2"/>
</dbReference>
<name>A0ABY5E5Q6_9BACT</name>
<evidence type="ECO:0000259" key="5">
    <source>
        <dbReference type="Pfam" id="PF01814"/>
    </source>
</evidence>
<dbReference type="PANTHER" id="PTHR37164:SF1">
    <property type="entry name" value="BACTERIOHEMERYTHRIN"/>
    <property type="match status" value="1"/>
</dbReference>
<evidence type="ECO:0000313" key="6">
    <source>
        <dbReference type="EMBL" id="UTJ06478.1"/>
    </source>
</evidence>
<keyword evidence="3" id="KW-0479">Metal-binding</keyword>
<dbReference type="Proteomes" id="UP001060012">
    <property type="component" value="Chromosome"/>
</dbReference>
<evidence type="ECO:0000256" key="4">
    <source>
        <dbReference type="ARBA" id="ARBA00023004"/>
    </source>
</evidence>
<dbReference type="EMBL" id="CP100595">
    <property type="protein sequence ID" value="UTJ06478.1"/>
    <property type="molecule type" value="Genomic_DNA"/>
</dbReference>
<keyword evidence="2" id="KW-0813">Transport</keyword>
<keyword evidence="7" id="KW-1185">Reference proteome</keyword>
<dbReference type="RefSeq" id="WP_254576657.1">
    <property type="nucleotide sequence ID" value="NZ_CP100595.1"/>
</dbReference>
<comment type="similarity">
    <text evidence="1">Belongs to the hemerythrin family.</text>
</comment>
<keyword evidence="2" id="KW-0561">Oxygen transport</keyword>
<feature type="domain" description="Hemerythrin-like" evidence="5">
    <location>
        <begin position="161"/>
        <end position="273"/>
    </location>
</feature>
<sequence length="279" mass="33771">MDFEIDAEELIWKSEYNIGNLQIDKEHQQLFNIARKAFNVNKLQDEKTKLQELKSIITELFEYVGQHFNDEQKLMERIKYPHLKDHKKLHVQMIDMLKKIIKDFNTLEIAQIEKRLFLFIDDYFVKHIILEDKKIQLWQTPLDELRKNFGWKHVYSVNNSKIDQEHKQLFDIAKEAFKTVDDKDRNKKIKSILVELYDYMKTHFSDEETYMQEVNYPELQNHKKIHKGIISELNSFVKELPNLKPEVFEKELAIIIDLTLVQHIIQEDRKIIRWQQSKS</sequence>
<evidence type="ECO:0000313" key="7">
    <source>
        <dbReference type="Proteomes" id="UP001060012"/>
    </source>
</evidence>
<evidence type="ECO:0000256" key="3">
    <source>
        <dbReference type="ARBA" id="ARBA00022723"/>
    </source>
</evidence>
<dbReference type="InterPro" id="IPR012827">
    <property type="entry name" value="Hemerythrin_metal-bd"/>
</dbReference>
<gene>
    <name evidence="6" type="ORF">NJU99_14730</name>
</gene>
<dbReference type="InterPro" id="IPR050669">
    <property type="entry name" value="Hemerythrin"/>
</dbReference>
<feature type="domain" description="Hemerythrin-like" evidence="5">
    <location>
        <begin position="23"/>
        <end position="135"/>
    </location>
</feature>
<dbReference type="InterPro" id="IPR012312">
    <property type="entry name" value="Hemerythrin-like"/>
</dbReference>
<dbReference type="InterPro" id="IPR035938">
    <property type="entry name" value="Hemerythrin-like_sf"/>
</dbReference>
<evidence type="ECO:0000256" key="2">
    <source>
        <dbReference type="ARBA" id="ARBA00022621"/>
    </source>
</evidence>
<keyword evidence="4" id="KW-0408">Iron</keyword>
<accession>A0ABY5E5Q6</accession>
<dbReference type="PROSITE" id="PS00550">
    <property type="entry name" value="HEMERYTHRINS"/>
    <property type="match status" value="2"/>
</dbReference>
<dbReference type="Gene3D" id="1.20.120.50">
    <property type="entry name" value="Hemerythrin-like"/>
    <property type="match status" value="2"/>
</dbReference>
<evidence type="ECO:0000256" key="1">
    <source>
        <dbReference type="ARBA" id="ARBA00010587"/>
    </source>
</evidence>
<dbReference type="NCBIfam" id="NF033749">
    <property type="entry name" value="bact_hemeryth"/>
    <property type="match status" value="1"/>
</dbReference>
<organism evidence="6 7">
    <name type="scientific">Arcobacter roscoffensis</name>
    <dbReference type="NCBI Taxonomy" id="2961520"/>
    <lineage>
        <taxon>Bacteria</taxon>
        <taxon>Pseudomonadati</taxon>
        <taxon>Campylobacterota</taxon>
        <taxon>Epsilonproteobacteria</taxon>
        <taxon>Campylobacterales</taxon>
        <taxon>Arcobacteraceae</taxon>
        <taxon>Arcobacter</taxon>
    </lineage>
</organism>
<dbReference type="CDD" id="cd12107">
    <property type="entry name" value="Hemerythrin"/>
    <property type="match status" value="2"/>
</dbReference>
<dbReference type="NCBIfam" id="TIGR02481">
    <property type="entry name" value="hemeryth_dom"/>
    <property type="match status" value="2"/>
</dbReference>
<dbReference type="PANTHER" id="PTHR37164">
    <property type="entry name" value="BACTERIOHEMERYTHRIN"/>
    <property type="match status" value="1"/>
</dbReference>
<protein>
    <submittedName>
        <fullName evidence="6">Bacteriohemerythrin</fullName>
    </submittedName>
</protein>